<evidence type="ECO:0000259" key="12">
    <source>
        <dbReference type="PROSITE" id="PS50990"/>
    </source>
</evidence>
<evidence type="ECO:0000256" key="6">
    <source>
        <dbReference type="ARBA" id="ARBA00022840"/>
    </source>
</evidence>
<evidence type="ECO:0000313" key="14">
    <source>
        <dbReference type="Proteomes" id="UP000199758"/>
    </source>
</evidence>
<dbReference type="GO" id="GO:0140359">
    <property type="term" value="F:ABC-type transporter activity"/>
    <property type="evidence" value="ECO:0007669"/>
    <property type="project" value="InterPro"/>
</dbReference>
<dbReference type="SUPFAM" id="SSF52540">
    <property type="entry name" value="P-loop containing nucleoside triphosphate hydrolases"/>
    <property type="match status" value="1"/>
</dbReference>
<proteinExistence type="predicted"/>
<dbReference type="InterPro" id="IPR005074">
    <property type="entry name" value="Peptidase_C39"/>
</dbReference>
<protein>
    <submittedName>
        <fullName evidence="13">ATP-binding cassette, subfamily B</fullName>
    </submittedName>
</protein>
<keyword evidence="5" id="KW-0547">Nucleotide-binding</keyword>
<accession>A0A1M5NU90</accession>
<dbReference type="GO" id="GO:0034040">
    <property type="term" value="F:ATPase-coupled lipid transmembrane transporter activity"/>
    <property type="evidence" value="ECO:0007669"/>
    <property type="project" value="TreeGrafter"/>
</dbReference>
<evidence type="ECO:0000256" key="7">
    <source>
        <dbReference type="ARBA" id="ARBA00022989"/>
    </source>
</evidence>
<evidence type="ECO:0000259" key="11">
    <source>
        <dbReference type="PROSITE" id="PS50929"/>
    </source>
</evidence>
<dbReference type="InterPro" id="IPR017871">
    <property type="entry name" value="ABC_transporter-like_CS"/>
</dbReference>
<evidence type="ECO:0000313" key="13">
    <source>
        <dbReference type="EMBL" id="SHG93092.1"/>
    </source>
</evidence>
<feature type="transmembrane region" description="Helical" evidence="9">
    <location>
        <begin position="169"/>
        <end position="189"/>
    </location>
</feature>
<feature type="transmembrane region" description="Helical" evidence="9">
    <location>
        <begin position="309"/>
        <end position="328"/>
    </location>
</feature>
<dbReference type="GO" id="GO:0005886">
    <property type="term" value="C:plasma membrane"/>
    <property type="evidence" value="ECO:0007669"/>
    <property type="project" value="UniProtKB-SubCell"/>
</dbReference>
<dbReference type="InterPro" id="IPR027417">
    <property type="entry name" value="P-loop_NTPase"/>
</dbReference>
<sequence>MSYRADSSHSGDQRSESTLIHALVAIAQQHGIEARYHDILRRYALPPGEPETRIVLAIAQDLGLRAKAVHVRYQDLTRFEGALPALMRVDGGGALLLRSIQRDPQQGLIALVQDPMSRDSEPLAVDEARLSGIWQGELLLFRRGSTASVEDAPFGLSWLMAQVMRERRLFIEIAVAATVCTLFALTPPFMFKIVLDRVLANQSMSTLKVLAGAIGFVLVFEVVLTYLRRALLEVAATRIDTRLNLFIMERIFKLPMSFFERNPTGRITAQVSKIWQVRNFVVQQLFGTLFDAVPLIGLIPALIILDWRLASLVIALALIVFVIVMLFVKPLSVRSSAVVRAEQKRSAHLVESLYGIRTIKALAIEGRRRREWDQRVAESMEARLTLGRFANLPNTLAMPFERLIYTGSFCVGAYMALTMSDAMTAGSLGAFAMLAMRVGQPLIQIAKLQMEYSEFKGALEELALVMNAPTEEGQSGTGTRQPVVGAISFKDVRFRYSNDAPYALDGISFELKPGMMLGVMGRSGSGKTTITRLLQRFNTSYDGLIKIDGIDLREIDLAHLRRSVGVVLQENFLFSGTVRDNIAASRSDASLADVIRAAQLAGAEEFIERMPRGYDTWLQEGASNLSGGQRQRLVIARALLADPPVLLFDEATSALDAESEAIVNANLRRIAQGRTVISISHRLSMLIEADAILVLERGKLYDIGTHDELLARCDIYQQLWYQQNRHIERGATSAVRAAISQGPSS</sequence>
<dbReference type="Proteomes" id="UP000199758">
    <property type="component" value="Unassembled WGS sequence"/>
</dbReference>
<dbReference type="EMBL" id="FQWZ01000004">
    <property type="protein sequence ID" value="SHG93092.1"/>
    <property type="molecule type" value="Genomic_DNA"/>
</dbReference>
<dbReference type="InterPro" id="IPR003439">
    <property type="entry name" value="ABC_transporter-like_ATP-bd"/>
</dbReference>
<keyword evidence="2" id="KW-0813">Transport</keyword>
<dbReference type="Gene3D" id="1.20.1560.10">
    <property type="entry name" value="ABC transporter type 1, transmembrane domain"/>
    <property type="match status" value="1"/>
</dbReference>
<name>A0A1M5NU90_9GAMM</name>
<dbReference type="Gene3D" id="3.40.50.300">
    <property type="entry name" value="P-loop containing nucleotide triphosphate hydrolases"/>
    <property type="match status" value="1"/>
</dbReference>
<feature type="transmembrane region" description="Helical" evidence="9">
    <location>
        <begin position="209"/>
        <end position="227"/>
    </location>
</feature>
<keyword evidence="3" id="KW-1003">Cell membrane</keyword>
<dbReference type="InterPro" id="IPR003593">
    <property type="entry name" value="AAA+_ATPase"/>
</dbReference>
<feature type="domain" description="Peptidase C39" evidence="12">
    <location>
        <begin position="13"/>
        <end position="141"/>
    </location>
</feature>
<dbReference type="GO" id="GO:0006508">
    <property type="term" value="P:proteolysis"/>
    <property type="evidence" value="ECO:0007669"/>
    <property type="project" value="InterPro"/>
</dbReference>
<feature type="transmembrane region" description="Helical" evidence="9">
    <location>
        <begin position="280"/>
        <end position="303"/>
    </location>
</feature>
<dbReference type="RefSeq" id="WP_072896833.1">
    <property type="nucleotide sequence ID" value="NZ_FQWZ01000004.1"/>
</dbReference>
<dbReference type="PANTHER" id="PTHR24221">
    <property type="entry name" value="ATP-BINDING CASSETTE SUB-FAMILY B"/>
    <property type="match status" value="1"/>
</dbReference>
<evidence type="ECO:0000256" key="2">
    <source>
        <dbReference type="ARBA" id="ARBA00022448"/>
    </source>
</evidence>
<evidence type="ECO:0000256" key="5">
    <source>
        <dbReference type="ARBA" id="ARBA00022741"/>
    </source>
</evidence>
<dbReference type="InterPro" id="IPR036640">
    <property type="entry name" value="ABC1_TM_sf"/>
</dbReference>
<dbReference type="PROSITE" id="PS50990">
    <property type="entry name" value="PEPTIDASE_C39"/>
    <property type="match status" value="1"/>
</dbReference>
<evidence type="ECO:0000256" key="8">
    <source>
        <dbReference type="ARBA" id="ARBA00023136"/>
    </source>
</evidence>
<dbReference type="CDD" id="cd18783">
    <property type="entry name" value="ABC_6TM_PrtD_LapB_HlyB_like"/>
    <property type="match status" value="1"/>
</dbReference>
<feature type="domain" description="ABC transmembrane type-1" evidence="11">
    <location>
        <begin position="173"/>
        <end position="454"/>
    </location>
</feature>
<organism evidence="13 14">
    <name type="scientific">Hydrocarboniphaga daqingensis</name>
    <dbReference type="NCBI Taxonomy" id="490188"/>
    <lineage>
        <taxon>Bacteria</taxon>
        <taxon>Pseudomonadati</taxon>
        <taxon>Pseudomonadota</taxon>
        <taxon>Gammaproteobacteria</taxon>
        <taxon>Nevskiales</taxon>
        <taxon>Nevskiaceae</taxon>
        <taxon>Hydrocarboniphaga</taxon>
    </lineage>
</organism>
<dbReference type="PROSITE" id="PS50893">
    <property type="entry name" value="ABC_TRANSPORTER_2"/>
    <property type="match status" value="1"/>
</dbReference>
<keyword evidence="8 9" id="KW-0472">Membrane</keyword>
<keyword evidence="7 9" id="KW-1133">Transmembrane helix</keyword>
<comment type="subcellular location">
    <subcellularLocation>
        <location evidence="1">Cell membrane</location>
        <topology evidence="1">Multi-pass membrane protein</topology>
    </subcellularLocation>
</comment>
<dbReference type="SMART" id="SM00382">
    <property type="entry name" value="AAA"/>
    <property type="match status" value="1"/>
</dbReference>
<dbReference type="STRING" id="490188.SAMN04488068_1866"/>
<feature type="domain" description="ABC transporter" evidence="10">
    <location>
        <begin position="487"/>
        <end position="722"/>
    </location>
</feature>
<dbReference type="GO" id="GO:0016887">
    <property type="term" value="F:ATP hydrolysis activity"/>
    <property type="evidence" value="ECO:0007669"/>
    <property type="project" value="InterPro"/>
</dbReference>
<evidence type="ECO:0000256" key="1">
    <source>
        <dbReference type="ARBA" id="ARBA00004651"/>
    </source>
</evidence>
<dbReference type="Gene3D" id="3.90.70.10">
    <property type="entry name" value="Cysteine proteinases"/>
    <property type="match status" value="1"/>
</dbReference>
<dbReference type="PANTHER" id="PTHR24221:SF647">
    <property type="entry name" value="BLL6336 PROTEIN"/>
    <property type="match status" value="1"/>
</dbReference>
<evidence type="ECO:0000256" key="3">
    <source>
        <dbReference type="ARBA" id="ARBA00022475"/>
    </source>
</evidence>
<dbReference type="PROSITE" id="PS00211">
    <property type="entry name" value="ABC_TRANSPORTER_1"/>
    <property type="match status" value="1"/>
</dbReference>
<dbReference type="AlphaFoldDB" id="A0A1M5NU90"/>
<dbReference type="GO" id="GO:0008233">
    <property type="term" value="F:peptidase activity"/>
    <property type="evidence" value="ECO:0007669"/>
    <property type="project" value="InterPro"/>
</dbReference>
<dbReference type="Pfam" id="PF00664">
    <property type="entry name" value="ABC_membrane"/>
    <property type="match status" value="1"/>
</dbReference>
<dbReference type="PROSITE" id="PS50929">
    <property type="entry name" value="ABC_TM1F"/>
    <property type="match status" value="1"/>
</dbReference>
<dbReference type="InterPro" id="IPR039421">
    <property type="entry name" value="Type_1_exporter"/>
</dbReference>
<evidence type="ECO:0000259" key="10">
    <source>
        <dbReference type="PROSITE" id="PS50893"/>
    </source>
</evidence>
<dbReference type="GO" id="GO:0005524">
    <property type="term" value="F:ATP binding"/>
    <property type="evidence" value="ECO:0007669"/>
    <property type="project" value="UniProtKB-KW"/>
</dbReference>
<evidence type="ECO:0000256" key="9">
    <source>
        <dbReference type="SAM" id="Phobius"/>
    </source>
</evidence>
<dbReference type="InterPro" id="IPR011527">
    <property type="entry name" value="ABC1_TM_dom"/>
</dbReference>
<keyword evidence="14" id="KW-1185">Reference proteome</keyword>
<reference evidence="13 14" key="1">
    <citation type="submission" date="2016-11" db="EMBL/GenBank/DDBJ databases">
        <authorList>
            <person name="Jaros S."/>
            <person name="Januszkiewicz K."/>
            <person name="Wedrychowicz H."/>
        </authorList>
    </citation>
    <scope>NUCLEOTIDE SEQUENCE [LARGE SCALE GENOMIC DNA]</scope>
    <source>
        <strain evidence="13 14">CGMCC 1.7049</strain>
    </source>
</reference>
<dbReference type="SUPFAM" id="SSF90123">
    <property type="entry name" value="ABC transporter transmembrane region"/>
    <property type="match status" value="1"/>
</dbReference>
<keyword evidence="6 13" id="KW-0067">ATP-binding</keyword>
<dbReference type="Pfam" id="PF00005">
    <property type="entry name" value="ABC_tran"/>
    <property type="match status" value="1"/>
</dbReference>
<gene>
    <name evidence="13" type="ORF">SAMN04488068_1866</name>
</gene>
<evidence type="ECO:0000256" key="4">
    <source>
        <dbReference type="ARBA" id="ARBA00022692"/>
    </source>
</evidence>
<dbReference type="FunFam" id="3.40.50.300:FF:000221">
    <property type="entry name" value="Multidrug ABC transporter ATP-binding protein"/>
    <property type="match status" value="1"/>
</dbReference>
<keyword evidence="4 9" id="KW-0812">Transmembrane</keyword>